<dbReference type="Pfam" id="PF00132">
    <property type="entry name" value="Hexapep"/>
    <property type="match status" value="2"/>
</dbReference>
<dbReference type="AlphaFoldDB" id="A0A6B8KBT0"/>
<dbReference type="GO" id="GO:0103118">
    <property type="term" value="F:UDP-3-O-[(3R)-3-hydroxyacyl]-glucosamine N-acyltransferase activity"/>
    <property type="evidence" value="ECO:0007669"/>
    <property type="project" value="UniProtKB-EC"/>
</dbReference>
<dbReference type="EC" id="2.3.1.191" evidence="7"/>
<dbReference type="KEGG" id="mhey:H2LOC_005385"/>
<dbReference type="GO" id="GO:0009245">
    <property type="term" value="P:lipid A biosynthetic process"/>
    <property type="evidence" value="ECO:0007669"/>
    <property type="project" value="UniProtKB-UniRule"/>
</dbReference>
<dbReference type="GO" id="GO:0016410">
    <property type="term" value="F:N-acyltransferase activity"/>
    <property type="evidence" value="ECO:0007669"/>
    <property type="project" value="InterPro"/>
</dbReference>
<keyword evidence="6 7" id="KW-0012">Acyltransferase</keyword>
<keyword evidence="2 7" id="KW-0441">Lipid A biosynthesis</keyword>
<comment type="subunit">
    <text evidence="7">Homotrimer.</text>
</comment>
<evidence type="ECO:0000313" key="10">
    <source>
        <dbReference type="Proteomes" id="UP000309061"/>
    </source>
</evidence>
<feature type="domain" description="UDP-3-O-[3-hydroxymyristoyl] glucosamine N-acyltransferase non-repeat region" evidence="8">
    <location>
        <begin position="42"/>
        <end position="109"/>
    </location>
</feature>
<dbReference type="Proteomes" id="UP000309061">
    <property type="component" value="Chromosome"/>
</dbReference>
<dbReference type="NCBIfam" id="TIGR01853">
    <property type="entry name" value="lipid_A_lpxD"/>
    <property type="match status" value="1"/>
</dbReference>
<comment type="catalytic activity">
    <reaction evidence="7">
        <text>a UDP-3-O-[(3R)-3-hydroxyacyl]-alpha-D-glucosamine + a (3R)-hydroxyacyl-[ACP] = a UDP-2-N,3-O-bis[(3R)-3-hydroxyacyl]-alpha-D-glucosamine + holo-[ACP] + H(+)</text>
        <dbReference type="Rhea" id="RHEA:53836"/>
        <dbReference type="Rhea" id="RHEA-COMP:9685"/>
        <dbReference type="Rhea" id="RHEA-COMP:9945"/>
        <dbReference type="ChEBI" id="CHEBI:15378"/>
        <dbReference type="ChEBI" id="CHEBI:64479"/>
        <dbReference type="ChEBI" id="CHEBI:78827"/>
        <dbReference type="ChEBI" id="CHEBI:137740"/>
        <dbReference type="ChEBI" id="CHEBI:137748"/>
        <dbReference type="EC" id="2.3.1.191"/>
    </reaction>
</comment>
<dbReference type="UniPathway" id="UPA00973"/>
<evidence type="ECO:0000256" key="2">
    <source>
        <dbReference type="ARBA" id="ARBA00022556"/>
    </source>
</evidence>
<dbReference type="EMBL" id="CP046052">
    <property type="protein sequence ID" value="QGM45169.1"/>
    <property type="molecule type" value="Genomic_DNA"/>
</dbReference>
<dbReference type="NCBIfam" id="NF002060">
    <property type="entry name" value="PRK00892.1"/>
    <property type="match status" value="1"/>
</dbReference>
<dbReference type="Gene3D" id="3.40.1390.10">
    <property type="entry name" value="MurE/MurF, N-terminal domain"/>
    <property type="match status" value="1"/>
</dbReference>
<keyword evidence="5 7" id="KW-0443">Lipid metabolism</keyword>
<comment type="similarity">
    <text evidence="7">Belongs to the transferase hexapeptide repeat family. LpxD subfamily.</text>
</comment>
<evidence type="ECO:0000256" key="1">
    <source>
        <dbReference type="ARBA" id="ARBA00022516"/>
    </source>
</evidence>
<dbReference type="CDD" id="cd03352">
    <property type="entry name" value="LbH_LpxD"/>
    <property type="match status" value="1"/>
</dbReference>
<name>A0A6B8KBT0_9HYPH</name>
<dbReference type="PROSITE" id="PS00101">
    <property type="entry name" value="HEXAPEP_TRANSFERASES"/>
    <property type="match status" value="2"/>
</dbReference>
<dbReference type="SUPFAM" id="SSF51161">
    <property type="entry name" value="Trimeric LpxA-like enzymes"/>
    <property type="match status" value="1"/>
</dbReference>
<dbReference type="GO" id="GO:0016020">
    <property type="term" value="C:membrane"/>
    <property type="evidence" value="ECO:0007669"/>
    <property type="project" value="GOC"/>
</dbReference>
<dbReference type="InterPro" id="IPR018357">
    <property type="entry name" value="Hexapep_transf_CS"/>
</dbReference>
<protein>
    <recommendedName>
        <fullName evidence="7">UDP-3-O-acylglucosamine N-acyltransferase</fullName>
        <ecNumber evidence="7">2.3.1.191</ecNumber>
    </recommendedName>
</protein>
<sequence>MDGRARFVTGTDFFDAKGAISIADIAALTSARVVADGRDCGDAAIVGVASVDEAHPGELTFYDNRRYAGALALCRATACFLREADLRFLPHNVIGLVTERPQQAMALAMAELYPEAMAPASLFGGAGVSPSALVHPEARLEPGVVVDPGASIGPFAEIGSDTVIGSHAVIGPHVKIGRGCRIGPHVSVTHAFIGNRVIIHAGARLGQDGFGFTPVSKGYLKTPQLARVIVQDDVEIGANTTIDRGALRDTVVGQGSKIDNLVQIGHNVTVGRGCVIAAQAGIAGSCEIGDFVQIGGQAAIAGHIVIGEGAGVAAKAGVMRDIPAFSRYGGAPARPLRRFLRGEALLTRLSRRISDKNDKKN</sequence>
<evidence type="ECO:0000256" key="5">
    <source>
        <dbReference type="ARBA" id="ARBA00023098"/>
    </source>
</evidence>
<evidence type="ECO:0000256" key="6">
    <source>
        <dbReference type="ARBA" id="ARBA00023315"/>
    </source>
</evidence>
<evidence type="ECO:0000256" key="7">
    <source>
        <dbReference type="HAMAP-Rule" id="MF_00523"/>
    </source>
</evidence>
<reference evidence="9 10" key="1">
    <citation type="submission" date="2019-11" db="EMBL/GenBank/DDBJ databases">
        <title>The genome sequence of Methylocystis heyeri.</title>
        <authorList>
            <person name="Oshkin I.Y."/>
            <person name="Miroshnikov K."/>
            <person name="Dedysh S.N."/>
        </authorList>
    </citation>
    <scope>NUCLEOTIDE SEQUENCE [LARGE SCALE GENOMIC DNA]</scope>
    <source>
        <strain evidence="9 10">H2</strain>
    </source>
</reference>
<keyword evidence="4 7" id="KW-0677">Repeat</keyword>
<dbReference type="Gene3D" id="2.160.10.10">
    <property type="entry name" value="Hexapeptide repeat proteins"/>
    <property type="match status" value="1"/>
</dbReference>
<dbReference type="InterPro" id="IPR020573">
    <property type="entry name" value="UDP_GlcNAc_AcTrfase_non-rep"/>
</dbReference>
<dbReference type="PANTHER" id="PTHR43378:SF2">
    <property type="entry name" value="UDP-3-O-ACYLGLUCOSAMINE N-ACYLTRANSFERASE 1, MITOCHONDRIAL-RELATED"/>
    <property type="match status" value="1"/>
</dbReference>
<dbReference type="Pfam" id="PF04613">
    <property type="entry name" value="LpxD"/>
    <property type="match status" value="1"/>
</dbReference>
<keyword evidence="1 7" id="KW-0444">Lipid biosynthesis</keyword>
<dbReference type="InterPro" id="IPR001451">
    <property type="entry name" value="Hexapep"/>
</dbReference>
<gene>
    <name evidence="7 9" type="primary">lpxD</name>
    <name evidence="9" type="ORF">H2LOC_005385</name>
</gene>
<dbReference type="InterPro" id="IPR007691">
    <property type="entry name" value="LpxD"/>
</dbReference>
<dbReference type="HAMAP" id="MF_00523">
    <property type="entry name" value="LpxD"/>
    <property type="match status" value="1"/>
</dbReference>
<accession>A0A6B8KBT0</accession>
<comment type="function">
    <text evidence="7">Catalyzes the N-acylation of UDP-3-O-acylglucosamine using 3-hydroxyacyl-ACP as the acyl donor. Is involved in the biosynthesis of lipid A, a phosphorylated glycolipid that anchors the lipopolysaccharide to the outer membrane of the cell.</text>
</comment>
<feature type="active site" description="Proton acceptor" evidence="7">
    <location>
        <position position="266"/>
    </location>
</feature>
<keyword evidence="3 7" id="KW-0808">Transferase</keyword>
<dbReference type="OrthoDB" id="9784739at2"/>
<proteinExistence type="inferred from homology"/>
<dbReference type="InterPro" id="IPR011004">
    <property type="entry name" value="Trimer_LpxA-like_sf"/>
</dbReference>
<organism evidence="9 10">
    <name type="scientific">Methylocystis heyeri</name>
    <dbReference type="NCBI Taxonomy" id="391905"/>
    <lineage>
        <taxon>Bacteria</taxon>
        <taxon>Pseudomonadati</taxon>
        <taxon>Pseudomonadota</taxon>
        <taxon>Alphaproteobacteria</taxon>
        <taxon>Hyphomicrobiales</taxon>
        <taxon>Methylocystaceae</taxon>
        <taxon>Methylocystis</taxon>
    </lineage>
</organism>
<comment type="pathway">
    <text evidence="7">Bacterial outer membrane biogenesis; LPS lipid A biosynthesis.</text>
</comment>
<dbReference type="PANTHER" id="PTHR43378">
    <property type="entry name" value="UDP-3-O-ACYLGLUCOSAMINE N-ACYLTRANSFERASE"/>
    <property type="match status" value="1"/>
</dbReference>
<evidence type="ECO:0000256" key="3">
    <source>
        <dbReference type="ARBA" id="ARBA00022679"/>
    </source>
</evidence>
<evidence type="ECO:0000313" key="9">
    <source>
        <dbReference type="EMBL" id="QGM45169.1"/>
    </source>
</evidence>
<evidence type="ECO:0000256" key="4">
    <source>
        <dbReference type="ARBA" id="ARBA00022737"/>
    </source>
</evidence>
<evidence type="ECO:0000259" key="8">
    <source>
        <dbReference type="Pfam" id="PF04613"/>
    </source>
</evidence>
<keyword evidence="10" id="KW-1185">Reference proteome</keyword>